<name>A0A0K8V0S0_BACLA</name>
<proteinExistence type="predicted"/>
<evidence type="ECO:0000313" key="2">
    <source>
        <dbReference type="EMBL" id="JAI32185.1"/>
    </source>
</evidence>
<sequence length="146" mass="16702">MRRIVGEIHNETLETIRMKIKNKYLGISIDETTDSFGRYIANVVCGLLDTDPEEAKKHFLVHVAELEKPDHAAIARCFDDAIKLSDPKFDKTRILLFLADAAPYMVKAATALKIFYPKAFNISHSWPPRSMRKDSREQSKSRPINL</sequence>
<protein>
    <recommendedName>
        <fullName evidence="3">DUF659 domain-containing protein</fullName>
    </recommendedName>
</protein>
<feature type="compositionally biased region" description="Basic and acidic residues" evidence="1">
    <location>
        <begin position="131"/>
        <end position="140"/>
    </location>
</feature>
<evidence type="ECO:0000256" key="1">
    <source>
        <dbReference type="SAM" id="MobiDB-lite"/>
    </source>
</evidence>
<accession>A0A0K8V0S0</accession>
<reference evidence="2" key="1">
    <citation type="submission" date="2015-06" db="EMBL/GenBank/DDBJ databases">
        <authorList>
            <person name="Hoefler B.C."/>
            <person name="Straight P.D."/>
        </authorList>
    </citation>
    <scope>NUCLEOTIDE SEQUENCE</scope>
</reference>
<evidence type="ECO:0008006" key="3">
    <source>
        <dbReference type="Google" id="ProtNLM"/>
    </source>
</evidence>
<feature type="region of interest" description="Disordered" evidence="1">
    <location>
        <begin position="127"/>
        <end position="146"/>
    </location>
</feature>
<dbReference type="AlphaFoldDB" id="A0A0K8V0S0"/>
<gene>
    <name evidence="2" type="ORF">c0_g1_i1</name>
</gene>
<dbReference type="EMBL" id="GDHF01020129">
    <property type="protein sequence ID" value="JAI32185.1"/>
    <property type="molecule type" value="Transcribed_RNA"/>
</dbReference>
<organism evidence="2">
    <name type="scientific">Bactrocera latifrons</name>
    <name type="common">Malaysian fruit fly</name>
    <name type="synonym">Chaetodacus latifrons</name>
    <dbReference type="NCBI Taxonomy" id="174628"/>
    <lineage>
        <taxon>Eukaryota</taxon>
        <taxon>Metazoa</taxon>
        <taxon>Ecdysozoa</taxon>
        <taxon>Arthropoda</taxon>
        <taxon>Hexapoda</taxon>
        <taxon>Insecta</taxon>
        <taxon>Pterygota</taxon>
        <taxon>Neoptera</taxon>
        <taxon>Endopterygota</taxon>
        <taxon>Diptera</taxon>
        <taxon>Brachycera</taxon>
        <taxon>Muscomorpha</taxon>
        <taxon>Tephritoidea</taxon>
        <taxon>Tephritidae</taxon>
        <taxon>Bactrocera</taxon>
        <taxon>Bactrocera</taxon>
    </lineage>
</organism>